<protein>
    <submittedName>
        <fullName evidence="1">Oxidoreductase domain protein</fullName>
    </submittedName>
</protein>
<name>F0RU08_SPHGB</name>
<dbReference type="InterPro" id="IPR036291">
    <property type="entry name" value="NAD(P)-bd_dom_sf"/>
</dbReference>
<dbReference type="KEGG" id="sbu:SpiBuddy_2046"/>
<evidence type="ECO:0000313" key="1">
    <source>
        <dbReference type="EMBL" id="ADY13867.1"/>
    </source>
</evidence>
<reference evidence="2" key="1">
    <citation type="submission" date="2011-02" db="EMBL/GenBank/DDBJ databases">
        <title>Complete sequence of Spirochaeta sp. Buddy.</title>
        <authorList>
            <person name="Lucas S."/>
            <person name="Copeland A."/>
            <person name="Lapidus A."/>
            <person name="Cheng J.-F."/>
            <person name="Goodwin L."/>
            <person name="Pitluck S."/>
            <person name="Zeytun A."/>
            <person name="Detter J.C."/>
            <person name="Han C."/>
            <person name="Tapia R."/>
            <person name="Land M."/>
            <person name="Hauser L."/>
            <person name="Kyrpides N."/>
            <person name="Ivanova N."/>
            <person name="Mikhailova N."/>
            <person name="Pagani I."/>
            <person name="Ritalahti K.M."/>
            <person name="Loeffler F.E."/>
            <person name="Woyke T."/>
        </authorList>
    </citation>
    <scope>NUCLEOTIDE SEQUENCE [LARGE SCALE GENOMIC DNA]</scope>
    <source>
        <strain evidence="2">ATCC BAA-1886 / DSM 22777 / Buddy</strain>
    </source>
</reference>
<accession>F0RU08</accession>
<dbReference type="OrthoDB" id="9772350at2"/>
<gene>
    <name evidence="1" type="ordered locus">SpiBuddy_2046</name>
</gene>
<dbReference type="eggNOG" id="COG0673">
    <property type="taxonomic scope" value="Bacteria"/>
</dbReference>
<dbReference type="RefSeq" id="WP_013607716.1">
    <property type="nucleotide sequence ID" value="NC_015152.1"/>
</dbReference>
<dbReference type="HOGENOM" id="CLU_769123_0_0_12"/>
<organism evidence="1 2">
    <name type="scientific">Sphaerochaeta globosa (strain ATCC BAA-1886 / DSM 22777 / Buddy)</name>
    <name type="common">Spirochaeta sp. (strain Buddy)</name>
    <dbReference type="NCBI Taxonomy" id="158189"/>
    <lineage>
        <taxon>Bacteria</taxon>
        <taxon>Pseudomonadati</taxon>
        <taxon>Spirochaetota</taxon>
        <taxon>Spirochaetia</taxon>
        <taxon>Spirochaetales</taxon>
        <taxon>Sphaerochaetaceae</taxon>
        <taxon>Sphaerochaeta</taxon>
    </lineage>
</organism>
<dbReference type="SUPFAM" id="SSF51735">
    <property type="entry name" value="NAD(P)-binding Rossmann-fold domains"/>
    <property type="match status" value="1"/>
</dbReference>
<dbReference type="Gene3D" id="3.40.50.720">
    <property type="entry name" value="NAD(P)-binding Rossmann-like Domain"/>
    <property type="match status" value="1"/>
</dbReference>
<sequence length="365" mass="41333">MSEIFTRSGMRIILIGYGWRSLFYYRIIKALPERFTLVNWVLHSKQRAEQVKQQYQTTTSFDVLEALSYPHDLVVLCVPSLSLQSLLPTLIECGETILCETGFTQLSLQTLSTIYTLYAQSQSRVFVAEQYYRYPYFQTCDALIPLLGPITEVRGACLHDHHGTSILRHFLGEGGGNCSITASSRTSWVVKTGGRDSVDTEGIRIPTKHTTATLAFEDGKTGYFDFAGVAYHSSIRSRHFSLCGERGEIFDDTVRYLNTQNEGICQVIKRIEDGVANNSPLSLRAMAFGDTYHFKNPYWPLGFNDDEIALALCLEDACWGKGYSLSEALQDSYLAQCIHRSCNEQKTIETQTQVWAKALWREKEQ</sequence>
<proteinExistence type="predicted"/>
<dbReference type="EMBL" id="CP002541">
    <property type="protein sequence ID" value="ADY13867.1"/>
    <property type="molecule type" value="Genomic_DNA"/>
</dbReference>
<dbReference type="AlphaFoldDB" id="F0RU08"/>
<keyword evidence="2" id="KW-1185">Reference proteome</keyword>
<evidence type="ECO:0000313" key="2">
    <source>
        <dbReference type="Proteomes" id="UP000008466"/>
    </source>
</evidence>
<dbReference type="Proteomes" id="UP000008466">
    <property type="component" value="Chromosome"/>
</dbReference>
<dbReference type="STRING" id="158189.SpiBuddy_2046"/>